<protein>
    <submittedName>
        <fullName evidence="2">Uncharacterized protein</fullName>
    </submittedName>
</protein>
<gene>
    <name evidence="2" type="ORF">SAMN05421508_11912</name>
</gene>
<evidence type="ECO:0000313" key="2">
    <source>
        <dbReference type="EMBL" id="SOE01514.1"/>
    </source>
</evidence>
<organism evidence="2 3">
    <name type="scientific">Caenispirillum bisanense</name>
    <dbReference type="NCBI Taxonomy" id="414052"/>
    <lineage>
        <taxon>Bacteria</taxon>
        <taxon>Pseudomonadati</taxon>
        <taxon>Pseudomonadota</taxon>
        <taxon>Alphaproteobacteria</taxon>
        <taxon>Rhodospirillales</taxon>
        <taxon>Novispirillaceae</taxon>
        <taxon>Caenispirillum</taxon>
    </lineage>
</organism>
<accession>A0A286H2J1</accession>
<evidence type="ECO:0000256" key="1">
    <source>
        <dbReference type="SAM" id="MobiDB-lite"/>
    </source>
</evidence>
<keyword evidence="3" id="KW-1185">Reference proteome</keyword>
<feature type="region of interest" description="Disordered" evidence="1">
    <location>
        <begin position="1"/>
        <end position="25"/>
    </location>
</feature>
<dbReference type="AlphaFoldDB" id="A0A286H2J1"/>
<dbReference type="OrthoDB" id="9806864at2"/>
<dbReference type="EMBL" id="OCNJ01000019">
    <property type="protein sequence ID" value="SOE01514.1"/>
    <property type="molecule type" value="Genomic_DNA"/>
</dbReference>
<evidence type="ECO:0000313" key="3">
    <source>
        <dbReference type="Proteomes" id="UP000219621"/>
    </source>
</evidence>
<sequence length="149" mass="16627">MWRFSHGDDGTLQVRFPDGSGTTLPPQESAELANQHLHHLVEKAWPQEDEGTRIANPFAAVFHDLFRFMTPEGMQAYDEIPEMFKMQQVNPYIRGSIAVVAAMQAVPLLEQVAKPLWEGDLTLPAAMRLTDDCIEGGFEAAWAAMTQQA</sequence>
<dbReference type="Proteomes" id="UP000219621">
    <property type="component" value="Unassembled WGS sequence"/>
</dbReference>
<dbReference type="RefSeq" id="WP_097281664.1">
    <property type="nucleotide sequence ID" value="NZ_OCNJ01000019.1"/>
</dbReference>
<proteinExistence type="predicted"/>
<name>A0A286H2J1_9PROT</name>
<reference evidence="2 3" key="1">
    <citation type="submission" date="2017-09" db="EMBL/GenBank/DDBJ databases">
        <authorList>
            <person name="Ehlers B."/>
            <person name="Leendertz F.H."/>
        </authorList>
    </citation>
    <scope>NUCLEOTIDE SEQUENCE [LARGE SCALE GENOMIC DNA]</scope>
    <source>
        <strain evidence="2 3">USBA 140</strain>
    </source>
</reference>